<evidence type="ECO:0000256" key="1">
    <source>
        <dbReference type="SAM" id="MobiDB-lite"/>
    </source>
</evidence>
<dbReference type="OrthoDB" id="2428592at2759"/>
<dbReference type="Proteomes" id="UP000789405">
    <property type="component" value="Unassembled WGS sequence"/>
</dbReference>
<feature type="compositionally biased region" description="Polar residues" evidence="1">
    <location>
        <begin position="158"/>
        <end position="169"/>
    </location>
</feature>
<comment type="caution">
    <text evidence="2">The sequence shown here is derived from an EMBL/GenBank/DDBJ whole genome shotgun (WGS) entry which is preliminary data.</text>
</comment>
<reference evidence="2" key="1">
    <citation type="submission" date="2021-06" db="EMBL/GenBank/DDBJ databases">
        <authorList>
            <person name="Kallberg Y."/>
            <person name="Tangrot J."/>
            <person name="Rosling A."/>
        </authorList>
    </citation>
    <scope>NUCLEOTIDE SEQUENCE</scope>
    <source>
        <strain evidence="2">MA453B</strain>
    </source>
</reference>
<organism evidence="2 3">
    <name type="scientific">Dentiscutata erythropus</name>
    <dbReference type="NCBI Taxonomy" id="1348616"/>
    <lineage>
        <taxon>Eukaryota</taxon>
        <taxon>Fungi</taxon>
        <taxon>Fungi incertae sedis</taxon>
        <taxon>Mucoromycota</taxon>
        <taxon>Glomeromycotina</taxon>
        <taxon>Glomeromycetes</taxon>
        <taxon>Diversisporales</taxon>
        <taxon>Gigasporaceae</taxon>
        <taxon>Dentiscutata</taxon>
    </lineage>
</organism>
<sequence>QWLKYYYDAWFNSKPISILSELIQYKQGIDLYDTKSFMHFGGNLVDFLESTEGVGPELAQVAIRIHGICVNSASVEYLWLFIGLLHTSRQNRDIFHTRKIKNSKEYDNCIRRLHIAAPISSDDESSEELTIPDLDYQVSDNESESNIDEAITGTSNVEKVAPGSNTESGNIKEATTKSSNWMNQNFEDEVLITEKEQQWENTINE</sequence>
<feature type="non-terminal residue" evidence="2">
    <location>
        <position position="205"/>
    </location>
</feature>
<gene>
    <name evidence="2" type="ORF">DERYTH_LOCUS2645</name>
</gene>
<proteinExistence type="predicted"/>
<dbReference type="AlphaFoldDB" id="A0A9N8ZHC7"/>
<feature type="region of interest" description="Disordered" evidence="1">
    <location>
        <begin position="158"/>
        <end position="179"/>
    </location>
</feature>
<accession>A0A9N8ZHC7</accession>
<evidence type="ECO:0000313" key="2">
    <source>
        <dbReference type="EMBL" id="CAG8495817.1"/>
    </source>
</evidence>
<keyword evidence="3" id="KW-1185">Reference proteome</keyword>
<protein>
    <submittedName>
        <fullName evidence="2">2093_t:CDS:1</fullName>
    </submittedName>
</protein>
<name>A0A9N8ZHC7_9GLOM</name>
<dbReference type="EMBL" id="CAJVPY010000862">
    <property type="protein sequence ID" value="CAG8495817.1"/>
    <property type="molecule type" value="Genomic_DNA"/>
</dbReference>
<evidence type="ECO:0000313" key="3">
    <source>
        <dbReference type="Proteomes" id="UP000789405"/>
    </source>
</evidence>